<dbReference type="PANTHER" id="PTHR30327">
    <property type="entry name" value="UNCHARACTERIZED PROTEIN YQGE"/>
    <property type="match status" value="1"/>
</dbReference>
<dbReference type="HAMAP" id="MF_00758">
    <property type="entry name" value="UPF0301"/>
    <property type="match status" value="1"/>
</dbReference>
<dbReference type="RefSeq" id="WP_046968462.1">
    <property type="nucleotide sequence ID" value="NZ_CP017480.1"/>
</dbReference>
<dbReference type="NCBIfam" id="NF001266">
    <property type="entry name" value="PRK00228.1-1"/>
    <property type="match status" value="1"/>
</dbReference>
<evidence type="ECO:0000256" key="1">
    <source>
        <dbReference type="ARBA" id="ARBA00009600"/>
    </source>
</evidence>
<evidence type="ECO:0000256" key="2">
    <source>
        <dbReference type="HAMAP-Rule" id="MF_00758"/>
    </source>
</evidence>
<sequence>MTIANTFAGQFLIAMPSLAEPPFARGVAFLCQHGEDGAVGLLINQISEYRLGDVLAQMKLGCEDPEIADYPVLIGGPVQQERGFVLHREPGRWDSSYRVNEDWSVTTSRDILVAMAKGEGPRRAVVTLGYAGWEAGQLEQEVMDNAWLTTRADERIIFDTPLDERWTAAARKLGVTDPSQIAGYAGHA</sequence>
<dbReference type="OrthoDB" id="9807486at2"/>
<dbReference type="InterPro" id="IPR003774">
    <property type="entry name" value="AlgH-like"/>
</dbReference>
<dbReference type="PANTHER" id="PTHR30327:SF1">
    <property type="entry name" value="UPF0301 PROTEIN YQGE"/>
    <property type="match status" value="1"/>
</dbReference>
<organism evidence="3 4">
    <name type="scientific">Luteibacter rhizovicinus DSM 16549</name>
    <dbReference type="NCBI Taxonomy" id="1440763"/>
    <lineage>
        <taxon>Bacteria</taxon>
        <taxon>Pseudomonadati</taxon>
        <taxon>Pseudomonadota</taxon>
        <taxon>Gammaproteobacteria</taxon>
        <taxon>Lysobacterales</taxon>
        <taxon>Rhodanobacteraceae</taxon>
        <taxon>Luteibacter</taxon>
    </lineage>
</organism>
<gene>
    <name evidence="3" type="ORF">BJI69_01780</name>
</gene>
<dbReference type="PATRIC" id="fig|1440763.5.peg.2839"/>
<keyword evidence="4" id="KW-1185">Reference proteome</keyword>
<accession>A0A0G9HAU4</accession>
<dbReference type="Gene3D" id="3.40.1740.10">
    <property type="entry name" value="VC0467-like"/>
    <property type="match status" value="1"/>
</dbReference>
<comment type="similarity">
    <text evidence="1 2">Belongs to the UPF0301 (AlgH) family.</text>
</comment>
<dbReference type="GO" id="GO:0005829">
    <property type="term" value="C:cytosol"/>
    <property type="evidence" value="ECO:0007669"/>
    <property type="project" value="TreeGrafter"/>
</dbReference>
<evidence type="ECO:0000313" key="3">
    <source>
        <dbReference type="EMBL" id="APG02764.1"/>
    </source>
</evidence>
<reference evidence="4" key="1">
    <citation type="submission" date="2016-09" db="EMBL/GenBank/DDBJ databases">
        <authorList>
            <person name="Lysoe E."/>
        </authorList>
    </citation>
    <scope>NUCLEOTIDE SEQUENCE [LARGE SCALE GENOMIC DNA]</scope>
    <source>
        <strain evidence="4">LJ96T</strain>
    </source>
</reference>
<dbReference type="SUPFAM" id="SSF143456">
    <property type="entry name" value="VC0467-like"/>
    <property type="match status" value="1"/>
</dbReference>
<dbReference type="EMBL" id="CP017480">
    <property type="protein sequence ID" value="APG02764.1"/>
    <property type="molecule type" value="Genomic_DNA"/>
</dbReference>
<dbReference type="Proteomes" id="UP000182987">
    <property type="component" value="Chromosome"/>
</dbReference>
<dbReference type="AlphaFoldDB" id="A0A0G9HAU4"/>
<dbReference type="STRING" id="1440763.BJI69_01780"/>
<protein>
    <recommendedName>
        <fullName evidence="2">UPF0301 protein BJI69_01780</fullName>
    </recommendedName>
</protein>
<dbReference type="KEGG" id="lrz:BJI69_01780"/>
<evidence type="ECO:0000313" key="4">
    <source>
        <dbReference type="Proteomes" id="UP000182987"/>
    </source>
</evidence>
<name>A0A0G9HAU4_9GAMM</name>
<proteinExistence type="inferred from homology"/>
<dbReference type="Pfam" id="PF02622">
    <property type="entry name" value="DUF179"/>
    <property type="match status" value="1"/>
</dbReference>